<name>A0ABV8P0A1_9BURK</name>
<dbReference type="RefSeq" id="WP_217963533.1">
    <property type="nucleotide sequence ID" value="NZ_JAHTBN010000002.1"/>
</dbReference>
<dbReference type="Pfam" id="PF02515">
    <property type="entry name" value="CoA_transf_3"/>
    <property type="match status" value="1"/>
</dbReference>
<organism evidence="1 2">
    <name type="scientific">Candidimonas humi</name>
    <dbReference type="NCBI Taxonomy" id="683355"/>
    <lineage>
        <taxon>Bacteria</taxon>
        <taxon>Pseudomonadati</taxon>
        <taxon>Pseudomonadota</taxon>
        <taxon>Betaproteobacteria</taxon>
        <taxon>Burkholderiales</taxon>
        <taxon>Alcaligenaceae</taxon>
        <taxon>Candidimonas</taxon>
    </lineage>
</organism>
<dbReference type="Proteomes" id="UP001595848">
    <property type="component" value="Unassembled WGS sequence"/>
</dbReference>
<sequence>MRADTPAADLPLAGIRVLDLSRVLAGPWCTQTLADLGAEVWKIEAPVKGDDTRSWTPPDVDGESTYFMCTNRSKLSMAVDLRHPEGQKLVRRLAMQADILVENYRLGALRKFGLDYETLSAENPRLIYCSISGYGRSGPRAAEPGYDFVIQAESGLMSITGEPDGSPMKLGVAVTDLVTGMNAVQAVLAALIARAQSGRGQLIDLALLDGAISILANVGSGYLAAGSRPQRYGNGHPTVVPYQTFAAADGVFALAVGNDAQFRALCTVLGLPELSSDERYGTSRARAFNRDTLLPVLERSFATQTSAHWIERISAAGIPVGRVRSVPEALDAPEVAAREMVAETPDAVHGTLRLMQSPLHLRGTPPRRPVSPPRLGEHTDELLQRVLGATAEEIRALRDSGAVA</sequence>
<protein>
    <submittedName>
        <fullName evidence="1">CaiB/BaiF CoA transferase family protein</fullName>
    </submittedName>
</protein>
<evidence type="ECO:0000313" key="1">
    <source>
        <dbReference type="EMBL" id="MFC4201132.1"/>
    </source>
</evidence>
<dbReference type="EMBL" id="JBHSBV010000003">
    <property type="protein sequence ID" value="MFC4201132.1"/>
    <property type="molecule type" value="Genomic_DNA"/>
</dbReference>
<gene>
    <name evidence="1" type="ORF">ACFOY1_09210</name>
</gene>
<proteinExistence type="predicted"/>
<keyword evidence="1" id="KW-0808">Transferase</keyword>
<evidence type="ECO:0000313" key="2">
    <source>
        <dbReference type="Proteomes" id="UP001595848"/>
    </source>
</evidence>
<dbReference type="InterPro" id="IPR003673">
    <property type="entry name" value="CoA-Trfase_fam_III"/>
</dbReference>
<accession>A0ABV8P0A1</accession>
<dbReference type="InterPro" id="IPR050483">
    <property type="entry name" value="CoA-transferase_III_domain"/>
</dbReference>
<dbReference type="GO" id="GO:0016740">
    <property type="term" value="F:transferase activity"/>
    <property type="evidence" value="ECO:0007669"/>
    <property type="project" value="UniProtKB-KW"/>
</dbReference>
<dbReference type="PANTHER" id="PTHR48207">
    <property type="entry name" value="SUCCINATE--HYDROXYMETHYLGLUTARATE COA-TRANSFERASE"/>
    <property type="match status" value="1"/>
</dbReference>
<dbReference type="PANTHER" id="PTHR48207:SF3">
    <property type="entry name" value="SUCCINATE--HYDROXYMETHYLGLUTARATE COA-TRANSFERASE"/>
    <property type="match status" value="1"/>
</dbReference>
<comment type="caution">
    <text evidence="1">The sequence shown here is derived from an EMBL/GenBank/DDBJ whole genome shotgun (WGS) entry which is preliminary data.</text>
</comment>
<keyword evidence="2" id="KW-1185">Reference proteome</keyword>
<reference evidence="2" key="1">
    <citation type="journal article" date="2019" name="Int. J. Syst. Evol. Microbiol.">
        <title>The Global Catalogue of Microorganisms (GCM) 10K type strain sequencing project: providing services to taxonomists for standard genome sequencing and annotation.</title>
        <authorList>
            <consortium name="The Broad Institute Genomics Platform"/>
            <consortium name="The Broad Institute Genome Sequencing Center for Infectious Disease"/>
            <person name="Wu L."/>
            <person name="Ma J."/>
        </authorList>
    </citation>
    <scope>NUCLEOTIDE SEQUENCE [LARGE SCALE GENOMIC DNA]</scope>
    <source>
        <strain evidence="2">LMG 24813</strain>
    </source>
</reference>